<organism evidence="1 2">
    <name type="scientific">Symbiodinium microadriaticum</name>
    <name type="common">Dinoflagellate</name>
    <name type="synonym">Zooxanthella microadriatica</name>
    <dbReference type="NCBI Taxonomy" id="2951"/>
    <lineage>
        <taxon>Eukaryota</taxon>
        <taxon>Sar</taxon>
        <taxon>Alveolata</taxon>
        <taxon>Dinophyceae</taxon>
        <taxon>Suessiales</taxon>
        <taxon>Symbiodiniaceae</taxon>
        <taxon>Symbiodinium</taxon>
    </lineage>
</organism>
<evidence type="ECO:0000313" key="2">
    <source>
        <dbReference type="Proteomes" id="UP000186817"/>
    </source>
</evidence>
<dbReference type="InterPro" id="IPR051553">
    <property type="entry name" value="Ran_GTPase-activating"/>
</dbReference>
<dbReference type="PANTHER" id="PTHR45982:SF1">
    <property type="entry name" value="REGULATOR OF CHROMOSOME CONDENSATION"/>
    <property type="match status" value="1"/>
</dbReference>
<keyword evidence="2" id="KW-1185">Reference proteome</keyword>
<dbReference type="OrthoDB" id="408734at2759"/>
<comment type="caution">
    <text evidence="1">The sequence shown here is derived from an EMBL/GenBank/DDBJ whole genome shotgun (WGS) entry which is preliminary data.</text>
</comment>
<dbReference type="Proteomes" id="UP000186817">
    <property type="component" value="Unassembled WGS sequence"/>
</dbReference>
<proteinExistence type="predicted"/>
<dbReference type="PANTHER" id="PTHR45982">
    <property type="entry name" value="REGULATOR OF CHROMOSOME CONDENSATION"/>
    <property type="match status" value="1"/>
</dbReference>
<accession>A0A1Q9DN07</accession>
<dbReference type="SUPFAM" id="SSF50985">
    <property type="entry name" value="RCC1/BLIP-II"/>
    <property type="match status" value="1"/>
</dbReference>
<evidence type="ECO:0000313" key="1">
    <source>
        <dbReference type="EMBL" id="OLP96545.1"/>
    </source>
</evidence>
<dbReference type="EMBL" id="LSRX01000463">
    <property type="protein sequence ID" value="OLP96545.1"/>
    <property type="molecule type" value="Genomic_DNA"/>
</dbReference>
<dbReference type="AlphaFoldDB" id="A0A1Q9DN07"/>
<dbReference type="InterPro" id="IPR009091">
    <property type="entry name" value="RCC1/BLIP-II"/>
</dbReference>
<name>A0A1Q9DN07_SYMMI</name>
<gene>
    <name evidence="1" type="primary">HERC2</name>
    <name evidence="1" type="ORF">AK812_SmicGene21188</name>
</gene>
<protein>
    <submittedName>
        <fullName evidence="1">Putative E3 ubiquitin-protein ligase HERC2</fullName>
    </submittedName>
</protein>
<sequence>MRDRISRDIGIVHFSGEVKLWHLFLKTHRSDDVRRNVSHEATTGTSDAWSDEKFAEHIMSAQRGYPLWMSRTAEAEEYEAYGCRREGKRIFIGDKDMTDLVDALVERVLQVAKQATTVWRECAERLLQCQPEIVRQLENPAVPEGCLPLGTRVQVSWKLGTGRSASVRWLPAQVLDSGLEDSARHVDCCDSWAAEWQTALGVGKGHLVDWPGSILDVRAPIQKANLQNGGSLTLHVRQVQVLACSRAFAAILGDGSVVSWGRTDFSAVQDQLKNVQQIQASIAAFAAILNDGSVVTWGNAADGGDSRAVQDQLKNVQQIQASCDAFAAILADGSVVTWGKAADGGDSRAVQDQLKNVQQIQASMGAFAAILDDGSVVTWGIAADGGDSRAVQDQLKNVQQIQASNFAFAAILDDGSVVTWGDPRYGGDSRAVQDQLKNVQQIQASDTAFAAILDDGSVVTWGDPRYGGDSRAVQDQLKNVQHIQASMGAFAAILDDGSVVTWGSAGGGGDSRAVQVLGVHSDGTYVVRFEVGGGWGDTERHVVPERVRKTENGSGGHHAD</sequence>
<reference evidence="1 2" key="1">
    <citation type="submission" date="2016-02" db="EMBL/GenBank/DDBJ databases">
        <title>Genome analysis of coral dinoflagellate symbionts highlights evolutionary adaptations to a symbiotic lifestyle.</title>
        <authorList>
            <person name="Aranda M."/>
            <person name="Li Y."/>
            <person name="Liew Y.J."/>
            <person name="Baumgarten S."/>
            <person name="Simakov O."/>
            <person name="Wilson M."/>
            <person name="Piel J."/>
            <person name="Ashoor H."/>
            <person name="Bougouffa S."/>
            <person name="Bajic V.B."/>
            <person name="Ryu T."/>
            <person name="Ravasi T."/>
            <person name="Bayer T."/>
            <person name="Micklem G."/>
            <person name="Kim H."/>
            <person name="Bhak J."/>
            <person name="Lajeunesse T.C."/>
            <person name="Voolstra C.R."/>
        </authorList>
    </citation>
    <scope>NUCLEOTIDE SEQUENCE [LARGE SCALE GENOMIC DNA]</scope>
    <source>
        <strain evidence="1 2">CCMP2467</strain>
    </source>
</reference>
<dbReference type="Gene3D" id="2.130.10.30">
    <property type="entry name" value="Regulator of chromosome condensation 1/beta-lactamase-inhibitor protein II"/>
    <property type="match status" value="1"/>
</dbReference>